<dbReference type="EMBL" id="JAKGAQ010000002">
    <property type="protein sequence ID" value="MCF2871210.1"/>
    <property type="molecule type" value="Genomic_DNA"/>
</dbReference>
<evidence type="ECO:0000256" key="5">
    <source>
        <dbReference type="ARBA" id="ARBA00022692"/>
    </source>
</evidence>
<proteinExistence type="inferred from homology"/>
<evidence type="ECO:0000256" key="8">
    <source>
        <dbReference type="SAM" id="Phobius"/>
    </source>
</evidence>
<evidence type="ECO:0000313" key="10">
    <source>
        <dbReference type="Proteomes" id="UP001200557"/>
    </source>
</evidence>
<name>A0ABS9CVE0_9RHOB</name>
<feature type="transmembrane region" description="Helical" evidence="8">
    <location>
        <begin position="71"/>
        <end position="96"/>
    </location>
</feature>
<accession>A0ABS9CVE0</accession>
<dbReference type="Pfam" id="PF03591">
    <property type="entry name" value="AzlC"/>
    <property type="match status" value="1"/>
</dbReference>
<reference evidence="9 10" key="1">
    <citation type="submission" date="2022-01" db="EMBL/GenBank/DDBJ databases">
        <title>Octadecabacter sp. nov., isolated from a marine alga.</title>
        <authorList>
            <person name="Jin M.S."/>
            <person name="Kim H.M."/>
            <person name="Han D.M."/>
            <person name="Jung J.J."/>
            <person name="Jeon C.O."/>
        </authorList>
    </citation>
    <scope>NUCLEOTIDE SEQUENCE [LARGE SCALE GENOMIC DNA]</scope>
    <source>
        <strain evidence="9 10">G9-8</strain>
    </source>
</reference>
<feature type="transmembrane region" description="Helical" evidence="8">
    <location>
        <begin position="20"/>
        <end position="40"/>
    </location>
</feature>
<feature type="transmembrane region" description="Helical" evidence="8">
    <location>
        <begin position="166"/>
        <end position="182"/>
    </location>
</feature>
<sequence length="241" mass="26097">MSGTGDKSYYWTGFRMGVPFLLVVMPFGLLFGVVATEAGFTSVQTMAFSSVVFAGAAQFAALQLMVDDAPILIVIATALAVNLRMAMYSASLAVWLGEAPLWKRALIAYVNVDQSYAVSINRYEDEPHLTLPQRIAFFFGAVTPVCPMWVVATGLGIWIGDTIPDWMALDFAVPICFLAIIAPMMRTLAHMIAAVTSILLALLFAGLPYNFGLLIAAVVAMMVGAQIELWMARRTDEVATP</sequence>
<feature type="transmembrane region" description="Helical" evidence="8">
    <location>
        <begin position="47"/>
        <end position="65"/>
    </location>
</feature>
<feature type="transmembrane region" description="Helical" evidence="8">
    <location>
        <begin position="135"/>
        <end position="160"/>
    </location>
</feature>
<gene>
    <name evidence="9" type="ORF">L0664_09035</name>
</gene>
<evidence type="ECO:0000256" key="4">
    <source>
        <dbReference type="ARBA" id="ARBA00022475"/>
    </source>
</evidence>
<evidence type="ECO:0000256" key="2">
    <source>
        <dbReference type="ARBA" id="ARBA00010735"/>
    </source>
</evidence>
<keyword evidence="3" id="KW-0813">Transport</keyword>
<comment type="similarity">
    <text evidence="2">Belongs to the AzlC family.</text>
</comment>
<keyword evidence="7 8" id="KW-0472">Membrane</keyword>
<comment type="subcellular location">
    <subcellularLocation>
        <location evidence="1">Cell membrane</location>
        <topology evidence="1">Multi-pass membrane protein</topology>
    </subcellularLocation>
</comment>
<keyword evidence="4" id="KW-1003">Cell membrane</keyword>
<dbReference type="RefSeq" id="WP_235226165.1">
    <property type="nucleotide sequence ID" value="NZ_JAKGAQ010000002.1"/>
</dbReference>
<keyword evidence="5 8" id="KW-0812">Transmembrane</keyword>
<keyword evidence="10" id="KW-1185">Reference proteome</keyword>
<dbReference type="PANTHER" id="PTHR34979:SF1">
    <property type="entry name" value="INNER MEMBRANE PROTEIN YGAZ"/>
    <property type="match status" value="1"/>
</dbReference>
<evidence type="ECO:0000256" key="7">
    <source>
        <dbReference type="ARBA" id="ARBA00023136"/>
    </source>
</evidence>
<evidence type="ECO:0000256" key="6">
    <source>
        <dbReference type="ARBA" id="ARBA00022989"/>
    </source>
</evidence>
<evidence type="ECO:0000256" key="1">
    <source>
        <dbReference type="ARBA" id="ARBA00004651"/>
    </source>
</evidence>
<evidence type="ECO:0000313" key="9">
    <source>
        <dbReference type="EMBL" id="MCF2871210.1"/>
    </source>
</evidence>
<evidence type="ECO:0000256" key="3">
    <source>
        <dbReference type="ARBA" id="ARBA00022448"/>
    </source>
</evidence>
<dbReference type="PANTHER" id="PTHR34979">
    <property type="entry name" value="INNER MEMBRANE PROTEIN YGAZ"/>
    <property type="match status" value="1"/>
</dbReference>
<organism evidence="9 10">
    <name type="scientific">Octadecabacter dasysiphoniae</name>
    <dbReference type="NCBI Taxonomy" id="2909341"/>
    <lineage>
        <taxon>Bacteria</taxon>
        <taxon>Pseudomonadati</taxon>
        <taxon>Pseudomonadota</taxon>
        <taxon>Alphaproteobacteria</taxon>
        <taxon>Rhodobacterales</taxon>
        <taxon>Roseobacteraceae</taxon>
        <taxon>Octadecabacter</taxon>
    </lineage>
</organism>
<dbReference type="InterPro" id="IPR011606">
    <property type="entry name" value="Brnchd-chn_aa_trnsp_permease"/>
</dbReference>
<keyword evidence="6 8" id="KW-1133">Transmembrane helix</keyword>
<dbReference type="Proteomes" id="UP001200557">
    <property type="component" value="Unassembled WGS sequence"/>
</dbReference>
<comment type="caution">
    <text evidence="9">The sequence shown here is derived from an EMBL/GenBank/DDBJ whole genome shotgun (WGS) entry which is preliminary data.</text>
</comment>
<protein>
    <submittedName>
        <fullName evidence="9">AzlC family ABC transporter permease</fullName>
    </submittedName>
</protein>